<accession>A0A7W4VZU4</accession>
<dbReference type="Gene3D" id="3.10.450.40">
    <property type="match status" value="1"/>
</dbReference>
<organism evidence="1 2">
    <name type="scientific">Nocardioides soli</name>
    <dbReference type="NCBI Taxonomy" id="1036020"/>
    <lineage>
        <taxon>Bacteria</taxon>
        <taxon>Bacillati</taxon>
        <taxon>Actinomycetota</taxon>
        <taxon>Actinomycetes</taxon>
        <taxon>Propionibacteriales</taxon>
        <taxon>Nocardioidaceae</taxon>
        <taxon>Nocardioides</taxon>
    </lineage>
</organism>
<keyword evidence="2" id="KW-1185">Reference proteome</keyword>
<proteinExistence type="predicted"/>
<sequence>MSTPAIGSAGALRDALFGNDLRLLGDLFTAEQRERGSDLFTAPRPQAVLPGAPDASPQDLQRVEGVADLMQALILRFLTQVGELAHLGHPTYGSRLHELVGEPNTETTRNRAKLFALQALLDEPRVAKVRSISVETDRRRPTWVEVRAAVVAIDEVTELNLVFPVPLEGGTP</sequence>
<name>A0A7W4VZU4_9ACTN</name>
<comment type="caution">
    <text evidence="1">The sequence shown here is derived from an EMBL/GenBank/DDBJ whole genome shotgun (WGS) entry which is preliminary data.</text>
</comment>
<evidence type="ECO:0000313" key="1">
    <source>
        <dbReference type="EMBL" id="MBB3044548.1"/>
    </source>
</evidence>
<dbReference type="RefSeq" id="WP_183594420.1">
    <property type="nucleotide sequence ID" value="NZ_JACHWR010000003.1"/>
</dbReference>
<evidence type="ECO:0000313" key="2">
    <source>
        <dbReference type="Proteomes" id="UP000589626"/>
    </source>
</evidence>
<dbReference type="SUPFAM" id="SSF160719">
    <property type="entry name" value="gpW/gp25-like"/>
    <property type="match status" value="1"/>
</dbReference>
<protein>
    <submittedName>
        <fullName evidence="1">Phage baseplate assembly protein W</fullName>
    </submittedName>
</protein>
<gene>
    <name evidence="1" type="ORF">FHU40_004385</name>
</gene>
<reference evidence="1 2" key="1">
    <citation type="submission" date="2020-08" db="EMBL/GenBank/DDBJ databases">
        <title>Sequencing the genomes of 1000 actinobacteria strains.</title>
        <authorList>
            <person name="Klenk H.-P."/>
        </authorList>
    </citation>
    <scope>NUCLEOTIDE SEQUENCE [LARGE SCALE GENOMIC DNA]</scope>
    <source>
        <strain evidence="1 2">DSM 105498</strain>
    </source>
</reference>
<dbReference type="AlphaFoldDB" id="A0A7W4VZU4"/>
<dbReference type="Proteomes" id="UP000589626">
    <property type="component" value="Unassembled WGS sequence"/>
</dbReference>
<dbReference type="EMBL" id="JACHWR010000003">
    <property type="protein sequence ID" value="MBB3044548.1"/>
    <property type="molecule type" value="Genomic_DNA"/>
</dbReference>